<dbReference type="InterPro" id="IPR008906">
    <property type="entry name" value="HATC_C_dom"/>
</dbReference>
<proteinExistence type="predicted"/>
<keyword evidence="5" id="KW-0805">Transcription regulation</keyword>
<evidence type="ECO:0000256" key="8">
    <source>
        <dbReference type="ARBA" id="ARBA00023242"/>
    </source>
</evidence>
<evidence type="ECO:0000256" key="1">
    <source>
        <dbReference type="ARBA" id="ARBA00004123"/>
    </source>
</evidence>
<reference evidence="12" key="2">
    <citation type="journal article" date="2023" name="BMC Genomics">
        <title>Pest status, molecular evolution, and epigenetic factors derived from the genome assembly of Frankliniella fusca, a thysanopteran phytovirus vector.</title>
        <authorList>
            <person name="Catto M.A."/>
            <person name="Labadie P.E."/>
            <person name="Jacobson A.L."/>
            <person name="Kennedy G.G."/>
            <person name="Srinivasan R."/>
            <person name="Hunt B.G."/>
        </authorList>
    </citation>
    <scope>NUCLEOTIDE SEQUENCE</scope>
    <source>
        <strain evidence="12">PL_HMW_Pooled</strain>
    </source>
</reference>
<feature type="domain" description="BED-type" evidence="11">
    <location>
        <begin position="1"/>
        <end position="55"/>
    </location>
</feature>
<evidence type="ECO:0000256" key="9">
    <source>
        <dbReference type="PROSITE-ProRule" id="PRU00027"/>
    </source>
</evidence>
<evidence type="ECO:0000313" key="13">
    <source>
        <dbReference type="Proteomes" id="UP001219518"/>
    </source>
</evidence>
<dbReference type="AlphaFoldDB" id="A0AAE1GVU9"/>
<sequence length="615" mass="68375">MAPSKVWNHFSQPFNTETDLKVTCKVCNFKLSYKNSTSNLRNHAQNTSSDADSNFRRTSSAASVASTSSGGPSARSHYQGPLDKCVNNINAFAVGGHKDAECTNALLFMLAVDNMPLRTPDKQGFKVFVKALQPAFKIPSETVCTRLLEEKYLVLRARVAQWILSAGNISLTCDIWTHKYSMKPYLGLTCHFKRGKQQMSLELATKFLTQRKTTEYLAGVLREICDKWSMRLDRVRGVTTDGGANIKAAVKQVFGVDKHVHCLAHQLNGIGQKVIGNKSTPPSEVEMTPAEVAAAAARAEEDADGDFDFEAEEAEASGNMRRSILLKTKKIVRFFKQSEIATAKLIELQRAEGIAEPNCLKHVQEVRTRFNSCYDMCDRYLKLASFTARVLLELQRSRQSKARAPEALTAEEEDTLTEMRDLLAPLARATKEISGEKVCTLSKAIPVVRNLVKVSIEPLRGGLVKAKMAQAEDADAANCEDGGPDAEAPASSSNGDRDEFWGEWDEQVKRQSRSQSNQDMAGGIPVQLRSYLDRPPVARESNPDPLQAWQSFKAEYQFVHQVAEEFLCILGTSIPSERLFSHAGLFSTPIRSKLSPKHLEMLVFLRSCPVELWFN</sequence>
<dbReference type="EMBL" id="JAHWGI010000110">
    <property type="protein sequence ID" value="KAK3909721.1"/>
    <property type="molecule type" value="Genomic_DNA"/>
</dbReference>
<dbReference type="GO" id="GO:0005634">
    <property type="term" value="C:nucleus"/>
    <property type="evidence" value="ECO:0007669"/>
    <property type="project" value="UniProtKB-SubCell"/>
</dbReference>
<evidence type="ECO:0000259" key="11">
    <source>
        <dbReference type="PROSITE" id="PS50808"/>
    </source>
</evidence>
<dbReference type="SUPFAM" id="SSF57667">
    <property type="entry name" value="beta-beta-alpha zinc fingers"/>
    <property type="match status" value="1"/>
</dbReference>
<dbReference type="Pfam" id="PF02892">
    <property type="entry name" value="zf-BED"/>
    <property type="match status" value="1"/>
</dbReference>
<evidence type="ECO:0000256" key="5">
    <source>
        <dbReference type="ARBA" id="ARBA00023015"/>
    </source>
</evidence>
<evidence type="ECO:0000256" key="7">
    <source>
        <dbReference type="ARBA" id="ARBA00023163"/>
    </source>
</evidence>
<dbReference type="PANTHER" id="PTHR46481:SF10">
    <property type="entry name" value="ZINC FINGER BED DOMAIN-CONTAINING PROTEIN 39"/>
    <property type="match status" value="1"/>
</dbReference>
<dbReference type="SMART" id="SM00614">
    <property type="entry name" value="ZnF_BED"/>
    <property type="match status" value="1"/>
</dbReference>
<evidence type="ECO:0000256" key="4">
    <source>
        <dbReference type="ARBA" id="ARBA00022833"/>
    </source>
</evidence>
<dbReference type="InterPro" id="IPR012337">
    <property type="entry name" value="RNaseH-like_sf"/>
</dbReference>
<dbReference type="InterPro" id="IPR003656">
    <property type="entry name" value="Znf_BED"/>
</dbReference>
<comment type="subcellular location">
    <subcellularLocation>
        <location evidence="1">Nucleus</location>
    </subcellularLocation>
</comment>
<evidence type="ECO:0000256" key="2">
    <source>
        <dbReference type="ARBA" id="ARBA00022723"/>
    </source>
</evidence>
<dbReference type="InterPro" id="IPR052035">
    <property type="entry name" value="ZnF_BED_domain_contain"/>
</dbReference>
<gene>
    <name evidence="12" type="ORF">KUF71_019730</name>
</gene>
<evidence type="ECO:0000256" key="3">
    <source>
        <dbReference type="ARBA" id="ARBA00022771"/>
    </source>
</evidence>
<dbReference type="GO" id="GO:0009791">
    <property type="term" value="P:post-embryonic development"/>
    <property type="evidence" value="ECO:0007669"/>
    <property type="project" value="UniProtKB-ARBA"/>
</dbReference>
<evidence type="ECO:0000256" key="10">
    <source>
        <dbReference type="SAM" id="MobiDB-lite"/>
    </source>
</evidence>
<accession>A0AAE1GVU9</accession>
<keyword evidence="2" id="KW-0479">Metal-binding</keyword>
<protein>
    <submittedName>
        <fullName evidence="12">E3 SUMO-protein ligase ZBED1</fullName>
    </submittedName>
</protein>
<evidence type="ECO:0000313" key="12">
    <source>
        <dbReference type="EMBL" id="KAK3909721.1"/>
    </source>
</evidence>
<evidence type="ECO:0000256" key="6">
    <source>
        <dbReference type="ARBA" id="ARBA00023125"/>
    </source>
</evidence>
<keyword evidence="6" id="KW-0238">DNA-binding</keyword>
<keyword evidence="3 9" id="KW-0863">Zinc-finger</keyword>
<dbReference type="GO" id="GO:0016874">
    <property type="term" value="F:ligase activity"/>
    <property type="evidence" value="ECO:0007669"/>
    <property type="project" value="UniProtKB-KW"/>
</dbReference>
<name>A0AAE1GVU9_9NEOP</name>
<dbReference type="GO" id="GO:0046983">
    <property type="term" value="F:protein dimerization activity"/>
    <property type="evidence" value="ECO:0007669"/>
    <property type="project" value="InterPro"/>
</dbReference>
<keyword evidence="13" id="KW-1185">Reference proteome</keyword>
<organism evidence="12 13">
    <name type="scientific">Frankliniella fusca</name>
    <dbReference type="NCBI Taxonomy" id="407009"/>
    <lineage>
        <taxon>Eukaryota</taxon>
        <taxon>Metazoa</taxon>
        <taxon>Ecdysozoa</taxon>
        <taxon>Arthropoda</taxon>
        <taxon>Hexapoda</taxon>
        <taxon>Insecta</taxon>
        <taxon>Pterygota</taxon>
        <taxon>Neoptera</taxon>
        <taxon>Paraneoptera</taxon>
        <taxon>Thysanoptera</taxon>
        <taxon>Terebrantia</taxon>
        <taxon>Thripoidea</taxon>
        <taxon>Thripidae</taxon>
        <taxon>Frankliniella</taxon>
    </lineage>
</organism>
<dbReference type="PANTHER" id="PTHR46481">
    <property type="entry name" value="ZINC FINGER BED DOMAIN-CONTAINING PROTEIN 4"/>
    <property type="match status" value="1"/>
</dbReference>
<reference evidence="12" key="1">
    <citation type="submission" date="2021-07" db="EMBL/GenBank/DDBJ databases">
        <authorList>
            <person name="Catto M.A."/>
            <person name="Jacobson A."/>
            <person name="Kennedy G."/>
            <person name="Labadie P."/>
            <person name="Hunt B.G."/>
            <person name="Srinivasan R."/>
        </authorList>
    </citation>
    <scope>NUCLEOTIDE SEQUENCE</scope>
    <source>
        <strain evidence="12">PL_HMW_Pooled</strain>
        <tissue evidence="12">Head</tissue>
    </source>
</reference>
<keyword evidence="8" id="KW-0539">Nucleus</keyword>
<dbReference type="Pfam" id="PF05699">
    <property type="entry name" value="Dimer_Tnp_hAT"/>
    <property type="match status" value="1"/>
</dbReference>
<dbReference type="GO" id="GO:0008270">
    <property type="term" value="F:zinc ion binding"/>
    <property type="evidence" value="ECO:0007669"/>
    <property type="project" value="UniProtKB-KW"/>
</dbReference>
<feature type="region of interest" description="Disordered" evidence="10">
    <location>
        <begin position="40"/>
        <end position="76"/>
    </location>
</feature>
<feature type="compositionally biased region" description="Low complexity" evidence="10">
    <location>
        <begin position="58"/>
        <end position="74"/>
    </location>
</feature>
<feature type="compositionally biased region" description="Polar residues" evidence="10">
    <location>
        <begin position="40"/>
        <end position="52"/>
    </location>
</feature>
<comment type="caution">
    <text evidence="12">The sequence shown here is derived from an EMBL/GenBank/DDBJ whole genome shotgun (WGS) entry which is preliminary data.</text>
</comment>
<keyword evidence="7" id="KW-0804">Transcription</keyword>
<feature type="region of interest" description="Disordered" evidence="10">
    <location>
        <begin position="475"/>
        <end position="499"/>
    </location>
</feature>
<keyword evidence="4" id="KW-0862">Zinc</keyword>
<dbReference type="SUPFAM" id="SSF53098">
    <property type="entry name" value="Ribonuclease H-like"/>
    <property type="match status" value="1"/>
</dbReference>
<dbReference type="InterPro" id="IPR036236">
    <property type="entry name" value="Znf_C2H2_sf"/>
</dbReference>
<dbReference type="PROSITE" id="PS50808">
    <property type="entry name" value="ZF_BED"/>
    <property type="match status" value="1"/>
</dbReference>
<dbReference type="GO" id="GO:0003677">
    <property type="term" value="F:DNA binding"/>
    <property type="evidence" value="ECO:0007669"/>
    <property type="project" value="UniProtKB-KW"/>
</dbReference>
<keyword evidence="12" id="KW-0436">Ligase</keyword>
<dbReference type="Proteomes" id="UP001219518">
    <property type="component" value="Unassembled WGS sequence"/>
</dbReference>